<dbReference type="PANTHER" id="PTHR47408:SF1">
    <property type="entry name" value="N-ACETYLTRANSFERASE DOMAIN-CONTAINING PROTEIN"/>
    <property type="match status" value="1"/>
</dbReference>
<dbReference type="AlphaFoldDB" id="A0AA39HAH1"/>
<evidence type="ECO:0000259" key="1">
    <source>
        <dbReference type="PROSITE" id="PS51186"/>
    </source>
</evidence>
<dbReference type="Proteomes" id="UP001175271">
    <property type="component" value="Unassembled WGS sequence"/>
</dbReference>
<organism evidence="2 3">
    <name type="scientific">Steinernema hermaphroditum</name>
    <dbReference type="NCBI Taxonomy" id="289476"/>
    <lineage>
        <taxon>Eukaryota</taxon>
        <taxon>Metazoa</taxon>
        <taxon>Ecdysozoa</taxon>
        <taxon>Nematoda</taxon>
        <taxon>Chromadorea</taxon>
        <taxon>Rhabditida</taxon>
        <taxon>Tylenchina</taxon>
        <taxon>Panagrolaimomorpha</taxon>
        <taxon>Strongyloidoidea</taxon>
        <taxon>Steinernematidae</taxon>
        <taxon>Steinernema</taxon>
    </lineage>
</organism>
<dbReference type="InterPro" id="IPR000182">
    <property type="entry name" value="GNAT_dom"/>
</dbReference>
<dbReference type="PROSITE" id="PS51186">
    <property type="entry name" value="GNAT"/>
    <property type="match status" value="2"/>
</dbReference>
<dbReference type="Gene3D" id="3.40.630.90">
    <property type="match status" value="2"/>
</dbReference>
<proteinExistence type="predicted"/>
<reference evidence="2" key="1">
    <citation type="submission" date="2023-06" db="EMBL/GenBank/DDBJ databases">
        <title>Genomic analysis of the entomopathogenic nematode Steinernema hermaphroditum.</title>
        <authorList>
            <person name="Schwarz E.M."/>
            <person name="Heppert J.K."/>
            <person name="Baniya A."/>
            <person name="Schwartz H.T."/>
            <person name="Tan C.-H."/>
            <person name="Antoshechkin I."/>
            <person name="Sternberg P.W."/>
            <person name="Goodrich-Blair H."/>
            <person name="Dillman A.R."/>
        </authorList>
    </citation>
    <scope>NUCLEOTIDE SEQUENCE</scope>
    <source>
        <strain evidence="2">PS9179</strain>
        <tissue evidence="2">Whole animal</tissue>
    </source>
</reference>
<name>A0AA39HAH1_9BILA</name>
<dbReference type="InterPro" id="IPR041496">
    <property type="entry name" value="YitH/HolE_GNAT"/>
</dbReference>
<dbReference type="InterPro" id="IPR016181">
    <property type="entry name" value="Acyl_CoA_acyltransferase"/>
</dbReference>
<evidence type="ECO:0000313" key="2">
    <source>
        <dbReference type="EMBL" id="KAK0402233.1"/>
    </source>
</evidence>
<dbReference type="CDD" id="cd04301">
    <property type="entry name" value="NAT_SF"/>
    <property type="match status" value="2"/>
</dbReference>
<dbReference type="Gene3D" id="3.40.630.30">
    <property type="match status" value="2"/>
</dbReference>
<keyword evidence="3" id="KW-1185">Reference proteome</keyword>
<dbReference type="Pfam" id="PF18014">
    <property type="entry name" value="Acetyltransf_18"/>
    <property type="match status" value="2"/>
</dbReference>
<dbReference type="PANTHER" id="PTHR47408">
    <property type="entry name" value="PROTEIN CBG01304-RELATED"/>
    <property type="match status" value="1"/>
</dbReference>
<sequence length="578" mass="65658">MLLEKYDLYLNPPQWRWEELVTEIGKELPWKISFHDYDTFLNGYGRDKFKFLVAVDKESGNAVSCVYGVFFPSQQGSHEVFTIGMYYTHPKYRSCGLGQQLFRQITACANGCNMFLNSAPNMVHKYSERSGFKREAAWKVVSLLGEAKDCDLSKLESWNTAQIIEIDNVDFAMVEAYDQSIAGGIKRGNFLRKWFTQADAFNKFAINQDGTVIGYCNARIVHGNHVALGPFYADNPETASGLLKCTLAEVPDLKLRNKISAYVSDESTNGVDMFNRLFNGNAVVDRTHDELQWKMSFHDYQSYLDGYGRNHFKLLVAVDKVTDKAAACICGADFPSIDGSPQVFTIGMYYTHPDHRSEGLGRKLFEQLTITAKESNMFLNAAPDMAQKYAERSGFDKFAPWELKVMVAQAKDCDLTRLESDPKFNIVDFNHVNFEKLDEYDTNVCGGVHRTKFLKKFLTQPESYNKFAIDANDNVIGFCNARIVYGNHVVLGPFYADSPTIASTLFRQTLELVPHLNERPEVMVLLPHDNEEAVDMFSKMADGKVEIEMSMPRLFTKHVVHSPSRNVFSITEYDTNFV</sequence>
<dbReference type="EMBL" id="JAUCMV010000004">
    <property type="protein sequence ID" value="KAK0402233.1"/>
    <property type="molecule type" value="Genomic_DNA"/>
</dbReference>
<evidence type="ECO:0000313" key="3">
    <source>
        <dbReference type="Proteomes" id="UP001175271"/>
    </source>
</evidence>
<dbReference type="Pfam" id="PF00583">
    <property type="entry name" value="Acetyltransf_1"/>
    <property type="match status" value="2"/>
</dbReference>
<dbReference type="SUPFAM" id="SSF55729">
    <property type="entry name" value="Acyl-CoA N-acyltransferases (Nat)"/>
    <property type="match status" value="2"/>
</dbReference>
<accession>A0AA39HAH1</accession>
<feature type="domain" description="N-acetyltransferase" evidence="1">
    <location>
        <begin position="6"/>
        <end position="151"/>
    </location>
</feature>
<comment type="caution">
    <text evidence="2">The sequence shown here is derived from an EMBL/GenBank/DDBJ whole genome shotgun (WGS) entry which is preliminary data.</text>
</comment>
<dbReference type="GO" id="GO:0016747">
    <property type="term" value="F:acyltransferase activity, transferring groups other than amino-acyl groups"/>
    <property type="evidence" value="ECO:0007669"/>
    <property type="project" value="InterPro"/>
</dbReference>
<feature type="domain" description="N-acetyltransferase" evidence="1">
    <location>
        <begin position="272"/>
        <end position="414"/>
    </location>
</feature>
<protein>
    <recommendedName>
        <fullName evidence="1">N-acetyltransferase domain-containing protein</fullName>
    </recommendedName>
</protein>
<gene>
    <name evidence="2" type="ORF">QR680_016218</name>
</gene>